<evidence type="ECO:0000313" key="1">
    <source>
        <dbReference type="EMBL" id="KAH3704928.1"/>
    </source>
</evidence>
<proteinExistence type="predicted"/>
<dbReference type="Proteomes" id="UP000828390">
    <property type="component" value="Unassembled WGS sequence"/>
</dbReference>
<accession>A0A9D4BRE4</accession>
<dbReference type="EMBL" id="JAIWYP010000015">
    <property type="protein sequence ID" value="KAH3704928.1"/>
    <property type="molecule type" value="Genomic_DNA"/>
</dbReference>
<reference evidence="1" key="1">
    <citation type="journal article" date="2019" name="bioRxiv">
        <title>The Genome of the Zebra Mussel, Dreissena polymorpha: A Resource for Invasive Species Research.</title>
        <authorList>
            <person name="McCartney M.A."/>
            <person name="Auch B."/>
            <person name="Kono T."/>
            <person name="Mallez S."/>
            <person name="Zhang Y."/>
            <person name="Obille A."/>
            <person name="Becker A."/>
            <person name="Abrahante J.E."/>
            <person name="Garbe J."/>
            <person name="Badalamenti J.P."/>
            <person name="Herman A."/>
            <person name="Mangelson H."/>
            <person name="Liachko I."/>
            <person name="Sullivan S."/>
            <person name="Sone E.D."/>
            <person name="Koren S."/>
            <person name="Silverstein K.A.T."/>
            <person name="Beckman K.B."/>
            <person name="Gohl D.M."/>
        </authorList>
    </citation>
    <scope>NUCLEOTIDE SEQUENCE</scope>
    <source>
        <strain evidence="1">Duluth1</strain>
        <tissue evidence="1">Whole animal</tissue>
    </source>
</reference>
<comment type="caution">
    <text evidence="1">The sequence shown here is derived from an EMBL/GenBank/DDBJ whole genome shotgun (WGS) entry which is preliminary data.</text>
</comment>
<name>A0A9D4BRE4_DREPO</name>
<protein>
    <submittedName>
        <fullName evidence="1">Uncharacterized protein</fullName>
    </submittedName>
</protein>
<gene>
    <name evidence="1" type="ORF">DPMN_079989</name>
</gene>
<sequence length="54" mass="5800">MMELRERGSKGLANQLDLTAATSFGYDLEAIGLSSGRTPCLITSSFTDNVVFIT</sequence>
<dbReference type="AlphaFoldDB" id="A0A9D4BRE4"/>
<organism evidence="1 2">
    <name type="scientific">Dreissena polymorpha</name>
    <name type="common">Zebra mussel</name>
    <name type="synonym">Mytilus polymorpha</name>
    <dbReference type="NCBI Taxonomy" id="45954"/>
    <lineage>
        <taxon>Eukaryota</taxon>
        <taxon>Metazoa</taxon>
        <taxon>Spiralia</taxon>
        <taxon>Lophotrochozoa</taxon>
        <taxon>Mollusca</taxon>
        <taxon>Bivalvia</taxon>
        <taxon>Autobranchia</taxon>
        <taxon>Heteroconchia</taxon>
        <taxon>Euheterodonta</taxon>
        <taxon>Imparidentia</taxon>
        <taxon>Neoheterodontei</taxon>
        <taxon>Myida</taxon>
        <taxon>Dreissenoidea</taxon>
        <taxon>Dreissenidae</taxon>
        <taxon>Dreissena</taxon>
    </lineage>
</organism>
<reference evidence="1" key="2">
    <citation type="submission" date="2020-11" db="EMBL/GenBank/DDBJ databases">
        <authorList>
            <person name="McCartney M.A."/>
            <person name="Auch B."/>
            <person name="Kono T."/>
            <person name="Mallez S."/>
            <person name="Becker A."/>
            <person name="Gohl D.M."/>
            <person name="Silverstein K.A.T."/>
            <person name="Koren S."/>
            <person name="Bechman K.B."/>
            <person name="Herman A."/>
            <person name="Abrahante J.E."/>
            <person name="Garbe J."/>
        </authorList>
    </citation>
    <scope>NUCLEOTIDE SEQUENCE</scope>
    <source>
        <strain evidence="1">Duluth1</strain>
        <tissue evidence="1">Whole animal</tissue>
    </source>
</reference>
<evidence type="ECO:0000313" key="2">
    <source>
        <dbReference type="Proteomes" id="UP000828390"/>
    </source>
</evidence>
<keyword evidence="2" id="KW-1185">Reference proteome</keyword>